<dbReference type="InterPro" id="IPR008964">
    <property type="entry name" value="Invasin/intimin_cell_adhesion"/>
</dbReference>
<reference evidence="3 4" key="1">
    <citation type="submission" date="2013-05" db="EMBL/GenBank/DDBJ databases">
        <authorList>
            <person name="Strain E.A."/>
            <person name="Brown E."/>
            <person name="Allard M.W."/>
            <person name="Luo Y.L."/>
        </authorList>
    </citation>
    <scope>NUCLEOTIDE SEQUENCE [LARGE SCALE GENOMIC DNA]</scope>
    <source>
        <strain evidence="3 4">TS-15</strain>
    </source>
</reference>
<feature type="domain" description="BIG2" evidence="2">
    <location>
        <begin position="319"/>
        <end position="401"/>
    </location>
</feature>
<sequence length="749" mass="80751">MFHWNYSQEQNGKGEDKVYPSRKKSTWLSIALVCTLLFGMLPIQGIVHAEDSFTGIAFESDVSPVHVTVEGSSVQLKVLGTISGKTDKKDVTSLATWTSSNPSAVKVDAGWVSGAGKGTSEITVKYQGYTLKKTVVSEYLYDKIVVRTGDTDQEVASEVKANLGDKLAWKAFALDKSTNTNNDVTAEASWTSSNTDVADVNKGVITLKSKGKTDITIKHKGLSTKIELKVEQPYDKLELSPDKLVEFEYGAASKTVNAKAKTADGKLVDVTDKADWTTSDANIVEVKNGEVKPINVGSATVTANYLGASQSITVVVRASYQAMRITPDQKQHMMLGDGPLQVQTFVLNSADNQQDVSDLAEWTSSNLMAVTVERGKVYAKSEGTATVTASYKGLTKSVEITVYPTIEKLKWTEEDKNAKPGDVRKQELILEDVKPLPKISGVSLSGNTLDVSELVQWTSSNESVVSVKDGKMKAAAPGTTFLTASIRNQTLPLEVNVQRKALVLQANKADISIVTGREQPLPEVNVIYADGTEENVTTQVKWESSSPNLLVREGNMKGLIAGRATLTGTFSNVKVTVKATIEEEIVKYDIVPSEIRTNVNKSQSVKVTGTYKNGKTIALASRIKWTIENEKVATVRGATVKGVAIGSTKLVGEYQGRKLEVTVHVKPRLLKLEANPTTVKLGIGQSASWKVQAIYDTGEVVDVTSSVTFVPSNVKIKASRGSVQGVSKGSGSLKLTLDGKSTSLRVTVK</sequence>
<feature type="transmembrane region" description="Helical" evidence="1">
    <location>
        <begin position="27"/>
        <end position="47"/>
    </location>
</feature>
<evidence type="ECO:0000313" key="4">
    <source>
        <dbReference type="Proteomes" id="UP000015344"/>
    </source>
</evidence>
<dbReference type="SMART" id="SM00635">
    <property type="entry name" value="BID_2"/>
    <property type="match status" value="7"/>
</dbReference>
<protein>
    <recommendedName>
        <fullName evidence="2">BIG2 domain-containing protein</fullName>
    </recommendedName>
</protein>
<organism evidence="3 4">
    <name type="scientific">Paenibacillus alvei TS-15</name>
    <dbReference type="NCBI Taxonomy" id="1117108"/>
    <lineage>
        <taxon>Bacteria</taxon>
        <taxon>Bacillati</taxon>
        <taxon>Bacillota</taxon>
        <taxon>Bacilli</taxon>
        <taxon>Bacillales</taxon>
        <taxon>Paenibacillaceae</taxon>
        <taxon>Paenibacillus</taxon>
    </lineage>
</organism>
<feature type="domain" description="BIG2" evidence="2">
    <location>
        <begin position="668"/>
        <end position="747"/>
    </location>
</feature>
<proteinExistence type="predicted"/>
<feature type="domain" description="BIG2" evidence="2">
    <location>
        <begin position="61"/>
        <end position="136"/>
    </location>
</feature>
<dbReference type="PATRIC" id="fig|1117108.3.peg.2161"/>
<dbReference type="EMBL" id="ATMT01000044">
    <property type="protein sequence ID" value="EPY07199.1"/>
    <property type="molecule type" value="Genomic_DNA"/>
</dbReference>
<feature type="domain" description="BIG2" evidence="2">
    <location>
        <begin position="513"/>
        <end position="580"/>
    </location>
</feature>
<dbReference type="eggNOG" id="COG5492">
    <property type="taxonomic scope" value="Bacteria"/>
</dbReference>
<evidence type="ECO:0000313" key="3">
    <source>
        <dbReference type="EMBL" id="EPY07199.1"/>
    </source>
</evidence>
<evidence type="ECO:0000256" key="1">
    <source>
        <dbReference type="SAM" id="Phobius"/>
    </source>
</evidence>
<dbReference type="AlphaFoldDB" id="S9SR76"/>
<comment type="caution">
    <text evidence="3">The sequence shown here is derived from an EMBL/GenBank/DDBJ whole genome shotgun (WGS) entry which is preliminary data.</text>
</comment>
<dbReference type="Pfam" id="PF02368">
    <property type="entry name" value="Big_2"/>
    <property type="match status" value="1"/>
</dbReference>
<feature type="domain" description="BIG2" evidence="2">
    <location>
        <begin position="584"/>
        <end position="664"/>
    </location>
</feature>
<accession>S9SR76</accession>
<keyword evidence="1" id="KW-0472">Membrane</keyword>
<dbReference type="Proteomes" id="UP000015344">
    <property type="component" value="Unassembled WGS sequence"/>
</dbReference>
<dbReference type="SUPFAM" id="SSF49373">
    <property type="entry name" value="Invasin/intimin cell-adhesion fragments"/>
    <property type="match status" value="5"/>
</dbReference>
<gene>
    <name evidence="3" type="ORF">PAALTS15_10404</name>
</gene>
<dbReference type="Gene3D" id="2.60.40.1080">
    <property type="match status" value="8"/>
</dbReference>
<feature type="domain" description="BIG2" evidence="2">
    <location>
        <begin position="233"/>
        <end position="315"/>
    </location>
</feature>
<evidence type="ECO:0000259" key="2">
    <source>
        <dbReference type="SMART" id="SM00635"/>
    </source>
</evidence>
<keyword evidence="1" id="KW-0812">Transmembrane</keyword>
<keyword evidence="1" id="KW-1133">Transmembrane helix</keyword>
<feature type="domain" description="BIG2" evidence="2">
    <location>
        <begin position="145"/>
        <end position="229"/>
    </location>
</feature>
<dbReference type="InterPro" id="IPR003343">
    <property type="entry name" value="Big_2"/>
</dbReference>
<name>S9SR76_PAEAL</name>